<reference evidence="9 10" key="1">
    <citation type="journal article" date="2024" name="Nat. Commun.">
        <title>Phylogenomics reveals the evolutionary origins of lichenization in chlorophyte algae.</title>
        <authorList>
            <person name="Puginier C."/>
            <person name="Libourel C."/>
            <person name="Otte J."/>
            <person name="Skaloud P."/>
            <person name="Haon M."/>
            <person name="Grisel S."/>
            <person name="Petersen M."/>
            <person name="Berrin J.G."/>
            <person name="Delaux P.M."/>
            <person name="Dal Grande F."/>
            <person name="Keller J."/>
        </authorList>
    </citation>
    <scope>NUCLEOTIDE SEQUENCE [LARGE SCALE GENOMIC DNA]</scope>
    <source>
        <strain evidence="9 10">SAG 216-7</strain>
    </source>
</reference>
<gene>
    <name evidence="9" type="ORF">WJX75_004897</name>
</gene>
<evidence type="ECO:0000313" key="10">
    <source>
        <dbReference type="Proteomes" id="UP001491310"/>
    </source>
</evidence>
<dbReference type="Gene3D" id="3.30.200.20">
    <property type="entry name" value="Phosphorylase Kinase, domain 1"/>
    <property type="match status" value="1"/>
</dbReference>
<keyword evidence="2" id="KW-0808">Transferase</keyword>
<dbReference type="Proteomes" id="UP001491310">
    <property type="component" value="Unassembled WGS sequence"/>
</dbReference>
<dbReference type="Pfam" id="PF13499">
    <property type="entry name" value="EF-hand_7"/>
    <property type="match status" value="1"/>
</dbReference>
<dbReference type="PANTHER" id="PTHR24349">
    <property type="entry name" value="SERINE/THREONINE-PROTEIN KINASE"/>
    <property type="match status" value="1"/>
</dbReference>
<proteinExistence type="predicted"/>
<sequence length="544" mass="60212">MEAITNYPKPLCVGAACRRSSGSFKRGLPTTPTSQDIKLPRGIAWTKGDVKAEYEFLDKLSHTSADSSDVVYSVRHRKTNKRFACKRISKHQPDYGGSCMRVGANAGAGWRHEAQMLARCAEHANIVSLHEVIEDAHYVYIIMEECEGGELFDLILERGHLSEKDAAVNARAILEVIRHCHSQGVVNRDLKPENLLLKKKYSCQEVSCTMENLRCVDFGSAAKLEPGKRLGDMVGSSFYIAPEVLRGKYGFSADVWSAGVIVYIMLSGLPPFWGPNTRETFDNILTARPRLDGDLWDAVSEAGKDFIRTILDKDPTTRMTVAEALAHPWISQEWSAPTTQLSSVVLSRLQSFTRTTRLERLLLNVAAHQLTSKEIDRLGAMFRALDHDNDGRISAEDLREGLGAVGKQMDKESVKKLARELDVSGCGSINLEEFIAGAMDRKRALTSETLTRVFSDLDDDQDGELGPRVFASALQDCHIDVKEDQLAKLMVAEGFVHGAEVIMRAETFKRCLLHGVSQAESVSRTCSRNSTLDSCPVSPVARAH</sequence>
<feature type="domain" description="EF-hand" evidence="8">
    <location>
        <begin position="373"/>
        <end position="408"/>
    </location>
</feature>
<evidence type="ECO:0000256" key="3">
    <source>
        <dbReference type="ARBA" id="ARBA00022741"/>
    </source>
</evidence>
<evidence type="ECO:0000259" key="8">
    <source>
        <dbReference type="PROSITE" id="PS50222"/>
    </source>
</evidence>
<keyword evidence="3" id="KW-0547">Nucleotide-binding</keyword>
<keyword evidence="10" id="KW-1185">Reference proteome</keyword>
<dbReference type="InterPro" id="IPR050205">
    <property type="entry name" value="CDPK_Ser/Thr_kinases"/>
</dbReference>
<dbReference type="Gene3D" id="1.10.510.10">
    <property type="entry name" value="Transferase(Phosphotransferase) domain 1"/>
    <property type="match status" value="1"/>
</dbReference>
<dbReference type="SMART" id="SM00220">
    <property type="entry name" value="S_TKc"/>
    <property type="match status" value="1"/>
</dbReference>
<organism evidence="9 10">
    <name type="scientific">Coccomyxa subellipsoidea</name>
    <dbReference type="NCBI Taxonomy" id="248742"/>
    <lineage>
        <taxon>Eukaryota</taxon>
        <taxon>Viridiplantae</taxon>
        <taxon>Chlorophyta</taxon>
        <taxon>core chlorophytes</taxon>
        <taxon>Trebouxiophyceae</taxon>
        <taxon>Trebouxiophyceae incertae sedis</taxon>
        <taxon>Coccomyxaceae</taxon>
        <taxon>Coccomyxa</taxon>
    </lineage>
</organism>
<dbReference type="EMBL" id="JALJOT010000001">
    <property type="protein sequence ID" value="KAK9918549.1"/>
    <property type="molecule type" value="Genomic_DNA"/>
</dbReference>
<evidence type="ECO:0000256" key="4">
    <source>
        <dbReference type="ARBA" id="ARBA00022777"/>
    </source>
</evidence>
<evidence type="ECO:0000256" key="1">
    <source>
        <dbReference type="ARBA" id="ARBA00022527"/>
    </source>
</evidence>
<accession>A0ABR2Z2Y0</accession>
<evidence type="ECO:0000256" key="2">
    <source>
        <dbReference type="ARBA" id="ARBA00022679"/>
    </source>
</evidence>
<dbReference type="CDD" id="cd05117">
    <property type="entry name" value="STKc_CAMK"/>
    <property type="match status" value="1"/>
</dbReference>
<protein>
    <recommendedName>
        <fullName evidence="11">Pkinase-domain-containing protein</fullName>
    </recommendedName>
</protein>
<keyword evidence="5" id="KW-0106">Calcium</keyword>
<dbReference type="SUPFAM" id="SSF56112">
    <property type="entry name" value="Protein kinase-like (PK-like)"/>
    <property type="match status" value="1"/>
</dbReference>
<dbReference type="Pfam" id="PF00069">
    <property type="entry name" value="Pkinase"/>
    <property type="match status" value="1"/>
</dbReference>
<dbReference type="InterPro" id="IPR018247">
    <property type="entry name" value="EF_Hand_1_Ca_BS"/>
</dbReference>
<dbReference type="SMART" id="SM00054">
    <property type="entry name" value="EFh"/>
    <property type="match status" value="3"/>
</dbReference>
<dbReference type="PROSITE" id="PS00018">
    <property type="entry name" value="EF_HAND_1"/>
    <property type="match status" value="1"/>
</dbReference>
<dbReference type="InterPro" id="IPR002048">
    <property type="entry name" value="EF_hand_dom"/>
</dbReference>
<evidence type="ECO:0000259" key="7">
    <source>
        <dbReference type="PROSITE" id="PS50011"/>
    </source>
</evidence>
<dbReference type="CDD" id="cd00051">
    <property type="entry name" value="EFh"/>
    <property type="match status" value="1"/>
</dbReference>
<feature type="domain" description="Protein kinase" evidence="7">
    <location>
        <begin position="57"/>
        <end position="330"/>
    </location>
</feature>
<keyword evidence="6" id="KW-0067">ATP-binding</keyword>
<keyword evidence="1" id="KW-0723">Serine/threonine-protein kinase</keyword>
<evidence type="ECO:0000256" key="5">
    <source>
        <dbReference type="ARBA" id="ARBA00022837"/>
    </source>
</evidence>
<feature type="domain" description="EF-hand" evidence="8">
    <location>
        <begin position="409"/>
        <end position="444"/>
    </location>
</feature>
<evidence type="ECO:0008006" key="11">
    <source>
        <dbReference type="Google" id="ProtNLM"/>
    </source>
</evidence>
<name>A0ABR2Z2Y0_9CHLO</name>
<dbReference type="InterPro" id="IPR000719">
    <property type="entry name" value="Prot_kinase_dom"/>
</dbReference>
<dbReference type="PROSITE" id="PS50011">
    <property type="entry name" value="PROTEIN_KINASE_DOM"/>
    <property type="match status" value="1"/>
</dbReference>
<evidence type="ECO:0000256" key="6">
    <source>
        <dbReference type="ARBA" id="ARBA00022840"/>
    </source>
</evidence>
<dbReference type="InterPro" id="IPR011992">
    <property type="entry name" value="EF-hand-dom_pair"/>
</dbReference>
<dbReference type="SUPFAM" id="SSF47473">
    <property type="entry name" value="EF-hand"/>
    <property type="match status" value="1"/>
</dbReference>
<dbReference type="InterPro" id="IPR011009">
    <property type="entry name" value="Kinase-like_dom_sf"/>
</dbReference>
<comment type="caution">
    <text evidence="9">The sequence shown here is derived from an EMBL/GenBank/DDBJ whole genome shotgun (WGS) entry which is preliminary data.</text>
</comment>
<dbReference type="PROSITE" id="PS50222">
    <property type="entry name" value="EF_HAND_2"/>
    <property type="match status" value="3"/>
</dbReference>
<feature type="domain" description="EF-hand" evidence="8">
    <location>
        <begin position="445"/>
        <end position="480"/>
    </location>
</feature>
<keyword evidence="4" id="KW-0418">Kinase</keyword>
<dbReference type="Gene3D" id="1.10.238.10">
    <property type="entry name" value="EF-hand"/>
    <property type="match status" value="1"/>
</dbReference>
<evidence type="ECO:0000313" key="9">
    <source>
        <dbReference type="EMBL" id="KAK9918549.1"/>
    </source>
</evidence>